<dbReference type="InterPro" id="IPR022812">
    <property type="entry name" value="Dynamin"/>
</dbReference>
<dbReference type="GO" id="GO:0016020">
    <property type="term" value="C:membrane"/>
    <property type="evidence" value="ECO:0007669"/>
    <property type="project" value="TreeGrafter"/>
</dbReference>
<dbReference type="GO" id="GO:0005525">
    <property type="term" value="F:GTP binding"/>
    <property type="evidence" value="ECO:0007669"/>
    <property type="project" value="InterPro"/>
</dbReference>
<evidence type="ECO:0000313" key="6">
    <source>
        <dbReference type="WBParaSite" id="GPUH_0001963901-mRNA-1"/>
    </source>
</evidence>
<protein>
    <submittedName>
        <fullName evidence="6">Dynamin-1-like protein</fullName>
    </submittedName>
</protein>
<reference evidence="4 5" key="2">
    <citation type="submission" date="2018-11" db="EMBL/GenBank/DDBJ databases">
        <authorList>
            <consortium name="Pathogen Informatics"/>
        </authorList>
    </citation>
    <scope>NUCLEOTIDE SEQUENCE [LARGE SCALE GENOMIC DNA]</scope>
</reference>
<dbReference type="WBParaSite" id="GPUH_0001963901-mRNA-1">
    <property type="protein sequence ID" value="GPUH_0001963901-mRNA-1"/>
    <property type="gene ID" value="GPUH_0001963901"/>
</dbReference>
<reference evidence="6" key="1">
    <citation type="submission" date="2016-06" db="UniProtKB">
        <authorList>
            <consortium name="WormBaseParasite"/>
        </authorList>
    </citation>
    <scope>IDENTIFICATION</scope>
</reference>
<dbReference type="Proteomes" id="UP000271098">
    <property type="component" value="Unassembled WGS sequence"/>
</dbReference>
<dbReference type="CDD" id="cd08771">
    <property type="entry name" value="DLP_1"/>
    <property type="match status" value="1"/>
</dbReference>
<dbReference type="GO" id="GO:0003924">
    <property type="term" value="F:GTPase activity"/>
    <property type="evidence" value="ECO:0007669"/>
    <property type="project" value="InterPro"/>
</dbReference>
<gene>
    <name evidence="4" type="ORF">GPUH_LOCUS19614</name>
</gene>
<evidence type="ECO:0000313" key="5">
    <source>
        <dbReference type="Proteomes" id="UP000271098"/>
    </source>
</evidence>
<dbReference type="EMBL" id="UYRT01088838">
    <property type="protein sequence ID" value="VDN34207.1"/>
    <property type="molecule type" value="Genomic_DNA"/>
</dbReference>
<dbReference type="GO" id="GO:0016559">
    <property type="term" value="P:peroxisome fission"/>
    <property type="evidence" value="ECO:0007669"/>
    <property type="project" value="TreeGrafter"/>
</dbReference>
<dbReference type="InterPro" id="IPR027417">
    <property type="entry name" value="P-loop_NTPase"/>
</dbReference>
<keyword evidence="2" id="KW-0342">GTP-binding</keyword>
<dbReference type="SMART" id="SM00053">
    <property type="entry name" value="DYNc"/>
    <property type="match status" value="1"/>
</dbReference>
<dbReference type="InterPro" id="IPR030381">
    <property type="entry name" value="G_DYNAMIN_dom"/>
</dbReference>
<dbReference type="GO" id="GO:0005874">
    <property type="term" value="C:microtubule"/>
    <property type="evidence" value="ECO:0007669"/>
    <property type="project" value="TreeGrafter"/>
</dbReference>
<name>A0A183EF73_9BILA</name>
<accession>A0A183EF73</accession>
<sequence length="340" mass="37632">MESLIPVINKLQESAGKSSVLEGIVGRDFLPRGPGIVTRRPLILQLINVPIEAKEARTTDKGSVITQADWAVFAHLKDRIFTDFDEVREEINLDTERLTGRNKGISGIPINLKICSPEVVNLTVIDLPGMTKVPVGDQPSDIEIQVRDLIMGYISNPNSIILAVTPANQDFATSEPLKLAREVDPEGCRTLAVLTKLDLMDHGTDAMDVILGRVVPVKLGIIGVVNRSQADIVSKKTIDDCLRDEQSFLQRKYPTLASRNGIPYLSKTLNRLLMHHIRECLPQLKIRVNVLIAQCQTLLNSYGEPVQDYASTLLQIITRFATAYTTTIEGTSRNIETSEL</sequence>
<dbReference type="InterPro" id="IPR000375">
    <property type="entry name" value="Dynamin_stalk"/>
</dbReference>
<dbReference type="GO" id="GO:0008017">
    <property type="term" value="F:microtubule binding"/>
    <property type="evidence" value="ECO:0007669"/>
    <property type="project" value="TreeGrafter"/>
</dbReference>
<evidence type="ECO:0000256" key="2">
    <source>
        <dbReference type="ARBA" id="ARBA00023134"/>
    </source>
</evidence>
<evidence type="ECO:0000256" key="1">
    <source>
        <dbReference type="ARBA" id="ARBA00022741"/>
    </source>
</evidence>
<dbReference type="SUPFAM" id="SSF52540">
    <property type="entry name" value="P-loop containing nucleoside triphosphate hydrolases"/>
    <property type="match status" value="1"/>
</dbReference>
<dbReference type="OrthoDB" id="5061070at2759"/>
<keyword evidence="5" id="KW-1185">Reference proteome</keyword>
<dbReference type="Pfam" id="PF00350">
    <property type="entry name" value="Dynamin_N"/>
    <property type="match status" value="1"/>
</dbReference>
<dbReference type="AlphaFoldDB" id="A0A183EF73"/>
<dbReference type="GO" id="GO:0048312">
    <property type="term" value="P:intracellular distribution of mitochondria"/>
    <property type="evidence" value="ECO:0007669"/>
    <property type="project" value="TreeGrafter"/>
</dbReference>
<feature type="domain" description="Dynamin-type G" evidence="3">
    <location>
        <begin position="1"/>
        <end position="282"/>
    </location>
</feature>
<dbReference type="PRINTS" id="PR00195">
    <property type="entry name" value="DYNAMIN"/>
</dbReference>
<dbReference type="GO" id="GO:0005739">
    <property type="term" value="C:mitochondrion"/>
    <property type="evidence" value="ECO:0007669"/>
    <property type="project" value="TreeGrafter"/>
</dbReference>
<dbReference type="InterPro" id="IPR045063">
    <property type="entry name" value="Dynamin_N"/>
</dbReference>
<dbReference type="PANTHER" id="PTHR11566">
    <property type="entry name" value="DYNAMIN"/>
    <property type="match status" value="1"/>
</dbReference>
<dbReference type="FunFam" id="3.40.50.300:FF:003750">
    <property type="entry name" value="Dynamin 1 like"/>
    <property type="match status" value="1"/>
</dbReference>
<dbReference type="GO" id="GO:0006897">
    <property type="term" value="P:endocytosis"/>
    <property type="evidence" value="ECO:0007669"/>
    <property type="project" value="TreeGrafter"/>
</dbReference>
<keyword evidence="1" id="KW-0547">Nucleotide-binding</keyword>
<evidence type="ECO:0000259" key="3">
    <source>
        <dbReference type="PROSITE" id="PS51718"/>
    </source>
</evidence>
<proteinExistence type="predicted"/>
<evidence type="ECO:0000313" key="4">
    <source>
        <dbReference type="EMBL" id="VDN34207.1"/>
    </source>
</evidence>
<dbReference type="InterPro" id="IPR001401">
    <property type="entry name" value="Dynamin_GTPase"/>
</dbReference>
<dbReference type="GO" id="GO:0000266">
    <property type="term" value="P:mitochondrial fission"/>
    <property type="evidence" value="ECO:0007669"/>
    <property type="project" value="TreeGrafter"/>
</dbReference>
<dbReference type="PANTHER" id="PTHR11566:SF21">
    <property type="entry name" value="DYNAMIN RELATED PROTEIN 1, ISOFORM A"/>
    <property type="match status" value="1"/>
</dbReference>
<dbReference type="Pfam" id="PF01031">
    <property type="entry name" value="Dynamin_M"/>
    <property type="match status" value="1"/>
</dbReference>
<organism evidence="6">
    <name type="scientific">Gongylonema pulchrum</name>
    <dbReference type="NCBI Taxonomy" id="637853"/>
    <lineage>
        <taxon>Eukaryota</taxon>
        <taxon>Metazoa</taxon>
        <taxon>Ecdysozoa</taxon>
        <taxon>Nematoda</taxon>
        <taxon>Chromadorea</taxon>
        <taxon>Rhabditida</taxon>
        <taxon>Spirurina</taxon>
        <taxon>Spiruromorpha</taxon>
        <taxon>Spiruroidea</taxon>
        <taxon>Gongylonematidae</taxon>
        <taxon>Gongylonema</taxon>
    </lineage>
</organism>
<dbReference type="Gene3D" id="3.40.50.300">
    <property type="entry name" value="P-loop containing nucleotide triphosphate hydrolases"/>
    <property type="match status" value="1"/>
</dbReference>
<dbReference type="PROSITE" id="PS51718">
    <property type="entry name" value="G_DYNAMIN_2"/>
    <property type="match status" value="1"/>
</dbReference>